<feature type="transmembrane region" description="Helical" evidence="1">
    <location>
        <begin position="36"/>
        <end position="54"/>
    </location>
</feature>
<dbReference type="AlphaFoldDB" id="A0A074M6B7"/>
<evidence type="ECO:0000256" key="1">
    <source>
        <dbReference type="SAM" id="Phobius"/>
    </source>
</evidence>
<keyword evidence="1" id="KW-1133">Transmembrane helix</keyword>
<dbReference type="RefSeq" id="WP_038092891.1">
    <property type="nucleotide sequence ID" value="NZ_JMIR01000036.1"/>
</dbReference>
<evidence type="ECO:0000313" key="3">
    <source>
        <dbReference type="Proteomes" id="UP000027931"/>
    </source>
</evidence>
<reference evidence="2 3" key="1">
    <citation type="journal article" date="2013" name="Int. J. Syst. Evol. Microbiol.">
        <title>Tumebacillus flagellatus sp. nov., an alpha-amylase/pullulanase-producing bacterium isolated from cassava wastewater.</title>
        <authorList>
            <person name="Wang Q."/>
            <person name="Xie N."/>
            <person name="Qin Y."/>
            <person name="Shen N."/>
            <person name="Zhu J."/>
            <person name="Mi H."/>
            <person name="Huang R."/>
        </authorList>
    </citation>
    <scope>NUCLEOTIDE SEQUENCE [LARGE SCALE GENOMIC DNA]</scope>
    <source>
        <strain evidence="2 3">GST4</strain>
    </source>
</reference>
<protein>
    <recommendedName>
        <fullName evidence="4">DUF5673 domain-containing protein</fullName>
    </recommendedName>
</protein>
<gene>
    <name evidence="2" type="ORF">EL26_20270</name>
</gene>
<evidence type="ECO:0008006" key="4">
    <source>
        <dbReference type="Google" id="ProtNLM"/>
    </source>
</evidence>
<keyword evidence="1" id="KW-0472">Membrane</keyword>
<organism evidence="2 3">
    <name type="scientific">Tumebacillus flagellatus</name>
    <dbReference type="NCBI Taxonomy" id="1157490"/>
    <lineage>
        <taxon>Bacteria</taxon>
        <taxon>Bacillati</taxon>
        <taxon>Bacillota</taxon>
        <taxon>Bacilli</taxon>
        <taxon>Bacillales</taxon>
        <taxon>Alicyclobacillaceae</taxon>
        <taxon>Tumebacillus</taxon>
    </lineage>
</organism>
<keyword evidence="3" id="KW-1185">Reference proteome</keyword>
<feature type="transmembrane region" description="Helical" evidence="1">
    <location>
        <begin position="12"/>
        <end position="30"/>
    </location>
</feature>
<name>A0A074M6B7_9BACL</name>
<dbReference type="Proteomes" id="UP000027931">
    <property type="component" value="Unassembled WGS sequence"/>
</dbReference>
<dbReference type="OrthoDB" id="2381728at2"/>
<sequence>MMRTFRIRDTQRFLFLTLLFPLIPMLLAMIQPAWTFNLIVLIAFLVVLMFRTVMKTREFAVGREQIRIDRGVWEQTYGHEQIYEFFLIKNNGLAIRLEQRHRVVRLHVDDADAALRAIREFADRHAIPLTDRRPMRRVEYWR</sequence>
<accession>A0A074M6B7</accession>
<proteinExistence type="predicted"/>
<evidence type="ECO:0000313" key="2">
    <source>
        <dbReference type="EMBL" id="KEO81537.1"/>
    </source>
</evidence>
<dbReference type="EMBL" id="JMIR01000036">
    <property type="protein sequence ID" value="KEO81537.1"/>
    <property type="molecule type" value="Genomic_DNA"/>
</dbReference>
<keyword evidence="1" id="KW-0812">Transmembrane</keyword>
<comment type="caution">
    <text evidence="2">The sequence shown here is derived from an EMBL/GenBank/DDBJ whole genome shotgun (WGS) entry which is preliminary data.</text>
</comment>